<organism evidence="1 2">
    <name type="scientific">Dreissena polymorpha</name>
    <name type="common">Zebra mussel</name>
    <name type="synonym">Mytilus polymorpha</name>
    <dbReference type="NCBI Taxonomy" id="45954"/>
    <lineage>
        <taxon>Eukaryota</taxon>
        <taxon>Metazoa</taxon>
        <taxon>Spiralia</taxon>
        <taxon>Lophotrochozoa</taxon>
        <taxon>Mollusca</taxon>
        <taxon>Bivalvia</taxon>
        <taxon>Autobranchia</taxon>
        <taxon>Heteroconchia</taxon>
        <taxon>Euheterodonta</taxon>
        <taxon>Imparidentia</taxon>
        <taxon>Neoheterodontei</taxon>
        <taxon>Myida</taxon>
        <taxon>Dreissenoidea</taxon>
        <taxon>Dreissenidae</taxon>
        <taxon>Dreissena</taxon>
    </lineage>
</organism>
<reference evidence="1" key="1">
    <citation type="journal article" date="2019" name="bioRxiv">
        <title>The Genome of the Zebra Mussel, Dreissena polymorpha: A Resource for Invasive Species Research.</title>
        <authorList>
            <person name="McCartney M.A."/>
            <person name="Auch B."/>
            <person name="Kono T."/>
            <person name="Mallez S."/>
            <person name="Zhang Y."/>
            <person name="Obille A."/>
            <person name="Becker A."/>
            <person name="Abrahante J.E."/>
            <person name="Garbe J."/>
            <person name="Badalamenti J.P."/>
            <person name="Herman A."/>
            <person name="Mangelson H."/>
            <person name="Liachko I."/>
            <person name="Sullivan S."/>
            <person name="Sone E.D."/>
            <person name="Koren S."/>
            <person name="Silverstein K.A.T."/>
            <person name="Beckman K.B."/>
            <person name="Gohl D.M."/>
        </authorList>
    </citation>
    <scope>NUCLEOTIDE SEQUENCE</scope>
    <source>
        <strain evidence="1">Duluth1</strain>
        <tissue evidence="1">Whole animal</tissue>
    </source>
</reference>
<gene>
    <name evidence="1" type="ORF">DPMN_190007</name>
</gene>
<reference evidence="1" key="2">
    <citation type="submission" date="2020-11" db="EMBL/GenBank/DDBJ databases">
        <authorList>
            <person name="McCartney M.A."/>
            <person name="Auch B."/>
            <person name="Kono T."/>
            <person name="Mallez S."/>
            <person name="Becker A."/>
            <person name="Gohl D.M."/>
            <person name="Silverstein K.A.T."/>
            <person name="Koren S."/>
            <person name="Bechman K.B."/>
            <person name="Herman A."/>
            <person name="Abrahante J.E."/>
            <person name="Garbe J."/>
        </authorList>
    </citation>
    <scope>NUCLEOTIDE SEQUENCE</scope>
    <source>
        <strain evidence="1">Duluth1</strain>
        <tissue evidence="1">Whole animal</tissue>
    </source>
</reference>
<keyword evidence="2" id="KW-1185">Reference proteome</keyword>
<evidence type="ECO:0000313" key="2">
    <source>
        <dbReference type="Proteomes" id="UP000828390"/>
    </source>
</evidence>
<sequence length="68" mass="7953">MDLFLTYVRYYASTNYTTSWINTLQKACSRWKVCGKPCSADTLHKKECKSVSRVFREVPLSWLNNITV</sequence>
<protein>
    <submittedName>
        <fullName evidence="1">Uncharacterized protein</fullName>
    </submittedName>
</protein>
<comment type="caution">
    <text evidence="1">The sequence shown here is derived from an EMBL/GenBank/DDBJ whole genome shotgun (WGS) entry which is preliminary data.</text>
</comment>
<dbReference type="EMBL" id="JAIWYP010000010">
    <property type="protein sequence ID" value="KAH3755316.1"/>
    <property type="molecule type" value="Genomic_DNA"/>
</dbReference>
<name>A0A9D4DTU1_DREPO</name>
<dbReference type="AlphaFoldDB" id="A0A9D4DTU1"/>
<proteinExistence type="predicted"/>
<evidence type="ECO:0000313" key="1">
    <source>
        <dbReference type="EMBL" id="KAH3755316.1"/>
    </source>
</evidence>
<accession>A0A9D4DTU1</accession>
<dbReference type="Proteomes" id="UP000828390">
    <property type="component" value="Unassembled WGS sequence"/>
</dbReference>